<protein>
    <recommendedName>
        <fullName evidence="2">YgjP-like metallopeptidase domain-containing protein</fullName>
    </recommendedName>
</protein>
<keyword evidence="4" id="KW-1185">Reference proteome</keyword>
<sequence length="256" mass="28859">MFARLAKKKPARRSPPKRPLKEERVLPVHGRPVPLVIRHLERATRITLRIEPGGRALKMTVPYGLPEKDLSAFLRRHQGWLETKLFDYPDDTRLLPGATVPILGVPHRIVHSGKLRGLTETGMEGGEAVIRISGLEDHAGRRIADHLKKLARRELDRLVAHHAAQSGKSFRDVTLKDTRSRWGSCSSAGNLNFSWRIAMAPPEVIDYLAAHEVAHLTEMNHGPKFWALCKRLCPHMDESKAWLKRHGSALHAIDFG</sequence>
<dbReference type="CDD" id="cd07344">
    <property type="entry name" value="M48_yhfN_like"/>
    <property type="match status" value="1"/>
</dbReference>
<evidence type="ECO:0000313" key="3">
    <source>
        <dbReference type="EMBL" id="MBB4066871.1"/>
    </source>
</evidence>
<dbReference type="Gene3D" id="3.30.2010.10">
    <property type="entry name" value="Metalloproteases ('zincins'), catalytic domain"/>
    <property type="match status" value="1"/>
</dbReference>
<evidence type="ECO:0000256" key="1">
    <source>
        <dbReference type="SAM" id="MobiDB-lite"/>
    </source>
</evidence>
<feature type="compositionally biased region" description="Basic residues" evidence="1">
    <location>
        <begin position="1"/>
        <end position="18"/>
    </location>
</feature>
<dbReference type="Proteomes" id="UP000528286">
    <property type="component" value="Unassembled WGS sequence"/>
</dbReference>
<feature type="region of interest" description="Disordered" evidence="1">
    <location>
        <begin position="1"/>
        <end position="24"/>
    </location>
</feature>
<dbReference type="PANTHER" id="PTHR30399:SF1">
    <property type="entry name" value="UTP PYROPHOSPHATASE"/>
    <property type="match status" value="1"/>
</dbReference>
<dbReference type="RefSeq" id="WP_183368149.1">
    <property type="nucleotide sequence ID" value="NZ_JACIEZ010000012.1"/>
</dbReference>
<comment type="caution">
    <text evidence="3">The sequence shown here is derived from an EMBL/GenBank/DDBJ whole genome shotgun (WGS) entry which is preliminary data.</text>
</comment>
<dbReference type="PANTHER" id="PTHR30399">
    <property type="entry name" value="UNCHARACTERIZED PROTEIN YGJP"/>
    <property type="match status" value="1"/>
</dbReference>
<dbReference type="EMBL" id="JACIEZ010000012">
    <property type="protein sequence ID" value="MBB4066871.1"/>
    <property type="molecule type" value="Genomic_DNA"/>
</dbReference>
<feature type="domain" description="YgjP-like metallopeptidase" evidence="2">
    <location>
        <begin position="45"/>
        <end position="246"/>
    </location>
</feature>
<evidence type="ECO:0000313" key="4">
    <source>
        <dbReference type="Proteomes" id="UP000528286"/>
    </source>
</evidence>
<dbReference type="InterPro" id="IPR053136">
    <property type="entry name" value="UTP_pyrophosphatase-like"/>
</dbReference>
<dbReference type="AlphaFoldDB" id="A0A7W6J8S5"/>
<evidence type="ECO:0000259" key="2">
    <source>
        <dbReference type="Pfam" id="PF01863"/>
    </source>
</evidence>
<name>A0A7W6J8S5_9HYPH</name>
<organism evidence="3 4">
    <name type="scientific">Gellertiella hungarica</name>
    <dbReference type="NCBI Taxonomy" id="1572859"/>
    <lineage>
        <taxon>Bacteria</taxon>
        <taxon>Pseudomonadati</taxon>
        <taxon>Pseudomonadota</taxon>
        <taxon>Alphaproteobacteria</taxon>
        <taxon>Hyphomicrobiales</taxon>
        <taxon>Rhizobiaceae</taxon>
        <taxon>Gellertiella</taxon>
    </lineage>
</organism>
<accession>A0A7W6J8S5</accession>
<reference evidence="3 4" key="1">
    <citation type="submission" date="2020-08" db="EMBL/GenBank/DDBJ databases">
        <title>Genomic Encyclopedia of Type Strains, Phase IV (KMG-IV): sequencing the most valuable type-strain genomes for metagenomic binning, comparative biology and taxonomic classification.</title>
        <authorList>
            <person name="Goeker M."/>
        </authorList>
    </citation>
    <scope>NUCLEOTIDE SEQUENCE [LARGE SCALE GENOMIC DNA]</scope>
    <source>
        <strain evidence="3 4">DSM 29853</strain>
    </source>
</reference>
<gene>
    <name evidence="3" type="ORF">GGR23_004098</name>
</gene>
<proteinExistence type="predicted"/>
<dbReference type="Pfam" id="PF01863">
    <property type="entry name" value="YgjP-like"/>
    <property type="match status" value="1"/>
</dbReference>
<dbReference type="InterPro" id="IPR002725">
    <property type="entry name" value="YgjP-like_metallopeptidase"/>
</dbReference>